<sequence length="45" mass="4267">DLAAEMAPKTDDALPPLPGADDTAGAGAPAESGLGESSADHAFAS</sequence>
<accession>A0A437J1J3</accession>
<feature type="region of interest" description="Disordered" evidence="1">
    <location>
        <begin position="1"/>
        <end position="45"/>
    </location>
</feature>
<protein>
    <submittedName>
        <fullName evidence="2">DUF736 domain-containing protein</fullName>
    </submittedName>
</protein>
<dbReference type="EMBL" id="RZUL01000033">
    <property type="protein sequence ID" value="RVT37822.1"/>
    <property type="molecule type" value="Genomic_DNA"/>
</dbReference>
<evidence type="ECO:0000256" key="1">
    <source>
        <dbReference type="SAM" id="MobiDB-lite"/>
    </source>
</evidence>
<gene>
    <name evidence="2" type="ORF">ENE74_18110</name>
</gene>
<dbReference type="AlphaFoldDB" id="A0A437J1J3"/>
<evidence type="ECO:0000313" key="3">
    <source>
        <dbReference type="Proteomes" id="UP000282977"/>
    </source>
</evidence>
<feature type="compositionally biased region" description="Low complexity" evidence="1">
    <location>
        <begin position="19"/>
        <end position="30"/>
    </location>
</feature>
<name>A0A437J1J3_9SPHN</name>
<reference evidence="2 3" key="1">
    <citation type="submission" date="2019-01" db="EMBL/GenBank/DDBJ databases">
        <authorList>
            <person name="Chen W.-M."/>
        </authorList>
    </citation>
    <scope>NUCLEOTIDE SEQUENCE [LARGE SCALE GENOMIC DNA]</scope>
    <source>
        <strain evidence="2 3">TLA-22</strain>
    </source>
</reference>
<evidence type="ECO:0000313" key="2">
    <source>
        <dbReference type="EMBL" id="RVT37822.1"/>
    </source>
</evidence>
<feature type="non-terminal residue" evidence="2">
    <location>
        <position position="1"/>
    </location>
</feature>
<dbReference type="Proteomes" id="UP000282977">
    <property type="component" value="Unassembled WGS sequence"/>
</dbReference>
<comment type="caution">
    <text evidence="2">The sequence shown here is derived from an EMBL/GenBank/DDBJ whole genome shotgun (WGS) entry which is preliminary data.</text>
</comment>
<keyword evidence="3" id="KW-1185">Reference proteome</keyword>
<proteinExistence type="predicted"/>
<organism evidence="2 3">
    <name type="scientific">Sphingobium algorifonticola</name>
    <dbReference type="NCBI Taxonomy" id="2008318"/>
    <lineage>
        <taxon>Bacteria</taxon>
        <taxon>Pseudomonadati</taxon>
        <taxon>Pseudomonadota</taxon>
        <taxon>Alphaproteobacteria</taxon>
        <taxon>Sphingomonadales</taxon>
        <taxon>Sphingomonadaceae</taxon>
        <taxon>Sphingobium</taxon>
    </lineage>
</organism>